<sequence>MSLAVYVFIAASGLVLWGLLLAIRHRIRQLSLRVIRGPSGALRVTGHYPQIYNPSLGMEFLVNLLDYGRVARISGVLGDTKLVVSDPVACNTILVKEQDVFEETSWFLAVNNSVFGPGLLGTMGPRHRRQRKLLNPVFSIKHMRSMMSIFTNITHELRNVLKAKTADGPQEIDLMQWFSRLALELVAQGGMGYTFNSLDPHHDGNEFGRAIKEYLPTLGKVMVIRNVFPPVKRIVPAMIRTFIGRRIPWPALSHLMHQTDVMHGNTKVIFDEKKALLDLGDSEMVSQIGEGKDVISILLKANTAASAADRLPDDEILAQMSTLLFAGTDTTSSALARIFHLLSERQDVQERLRDELSAVPEAELGYDQLVNLPYLDAVCRETLRLYPPVPIITRTCRSHFSLPLSVPITTTYGELLSSIIIPKDTDVDINILGINRDPTIWGSDASEWKPERWLADLPGSVEAARIPGIYSNTLTFLGGGRACIGFKFSQLEMKVVLSQLIRAFRFRPSKNSEVIWRFGGILTPSARGSTAIGPTMPMLLERV</sequence>
<reference evidence="1" key="2">
    <citation type="journal article" date="2022" name="New Phytol.">
        <title>Evolutionary transition to the ectomycorrhizal habit in the genomes of a hyperdiverse lineage of mushroom-forming fungi.</title>
        <authorList>
            <person name="Looney B."/>
            <person name="Miyauchi S."/>
            <person name="Morin E."/>
            <person name="Drula E."/>
            <person name="Courty P.E."/>
            <person name="Kohler A."/>
            <person name="Kuo A."/>
            <person name="LaButti K."/>
            <person name="Pangilinan J."/>
            <person name="Lipzen A."/>
            <person name="Riley R."/>
            <person name="Andreopoulos W."/>
            <person name="He G."/>
            <person name="Johnson J."/>
            <person name="Nolan M."/>
            <person name="Tritt A."/>
            <person name="Barry K.W."/>
            <person name="Grigoriev I.V."/>
            <person name="Nagy L.G."/>
            <person name="Hibbett D."/>
            <person name="Henrissat B."/>
            <person name="Matheny P.B."/>
            <person name="Labbe J."/>
            <person name="Martin F.M."/>
        </authorList>
    </citation>
    <scope>NUCLEOTIDE SEQUENCE</scope>
    <source>
        <strain evidence="1">FP105234-sp</strain>
    </source>
</reference>
<name>A0ACB8RYS7_9AGAM</name>
<dbReference type="EMBL" id="MU275879">
    <property type="protein sequence ID" value="KAI0048972.1"/>
    <property type="molecule type" value="Genomic_DNA"/>
</dbReference>
<keyword evidence="2" id="KW-1185">Reference proteome</keyword>
<evidence type="ECO:0000313" key="2">
    <source>
        <dbReference type="Proteomes" id="UP000814033"/>
    </source>
</evidence>
<dbReference type="Proteomes" id="UP000814033">
    <property type="component" value="Unassembled WGS sequence"/>
</dbReference>
<proteinExistence type="predicted"/>
<accession>A0ACB8RYS7</accession>
<gene>
    <name evidence="1" type="ORF">FA95DRAFT_1588481</name>
</gene>
<organism evidence="1 2">
    <name type="scientific">Auriscalpium vulgare</name>
    <dbReference type="NCBI Taxonomy" id="40419"/>
    <lineage>
        <taxon>Eukaryota</taxon>
        <taxon>Fungi</taxon>
        <taxon>Dikarya</taxon>
        <taxon>Basidiomycota</taxon>
        <taxon>Agaricomycotina</taxon>
        <taxon>Agaricomycetes</taxon>
        <taxon>Russulales</taxon>
        <taxon>Auriscalpiaceae</taxon>
        <taxon>Auriscalpium</taxon>
    </lineage>
</organism>
<evidence type="ECO:0000313" key="1">
    <source>
        <dbReference type="EMBL" id="KAI0048972.1"/>
    </source>
</evidence>
<protein>
    <submittedName>
        <fullName evidence="1">Cytochrome P450</fullName>
    </submittedName>
</protein>
<comment type="caution">
    <text evidence="1">The sequence shown here is derived from an EMBL/GenBank/DDBJ whole genome shotgun (WGS) entry which is preliminary data.</text>
</comment>
<reference evidence="1" key="1">
    <citation type="submission" date="2021-02" db="EMBL/GenBank/DDBJ databases">
        <authorList>
            <consortium name="DOE Joint Genome Institute"/>
            <person name="Ahrendt S."/>
            <person name="Looney B.P."/>
            <person name="Miyauchi S."/>
            <person name="Morin E."/>
            <person name="Drula E."/>
            <person name="Courty P.E."/>
            <person name="Chicoki N."/>
            <person name="Fauchery L."/>
            <person name="Kohler A."/>
            <person name="Kuo A."/>
            <person name="Labutti K."/>
            <person name="Pangilinan J."/>
            <person name="Lipzen A."/>
            <person name="Riley R."/>
            <person name="Andreopoulos W."/>
            <person name="He G."/>
            <person name="Johnson J."/>
            <person name="Barry K.W."/>
            <person name="Grigoriev I.V."/>
            <person name="Nagy L."/>
            <person name="Hibbett D."/>
            <person name="Henrissat B."/>
            <person name="Matheny P.B."/>
            <person name="Labbe J."/>
            <person name="Martin F."/>
        </authorList>
    </citation>
    <scope>NUCLEOTIDE SEQUENCE</scope>
    <source>
        <strain evidence="1">FP105234-sp</strain>
    </source>
</reference>